<evidence type="ECO:0000313" key="1">
    <source>
        <dbReference type="Proteomes" id="UP000095286"/>
    </source>
</evidence>
<name>A0AC35TP42_9BILA</name>
<dbReference type="Proteomes" id="UP000095286">
    <property type="component" value="Unplaced"/>
</dbReference>
<protein>
    <submittedName>
        <fullName evidence="2">ER membrane protein complex subunit 4</fullName>
    </submittedName>
</protein>
<accession>A0AC35TP42</accession>
<sequence>MTTKKETVNPLAKWKLDLAACKSQTKLPNPPGFNPKNIGANYGEPIAEDKEQQNKILEKRSMDMAIAPFKSIPMNLFMMYMSGNTVSIFPIMMVGSMFWRPIGAIVTVGSTFKGLEEQLSRSLILHKIIFVLGNLGALFLAMYKCHSMGLLPNGTSDWLDMLDHPIPVQESTWSGSLFSY</sequence>
<reference evidence="2" key="1">
    <citation type="submission" date="2016-11" db="UniProtKB">
        <authorList>
            <consortium name="WormBaseParasite"/>
        </authorList>
    </citation>
    <scope>IDENTIFICATION</scope>
    <source>
        <strain evidence="2">KR3021</strain>
    </source>
</reference>
<dbReference type="WBParaSite" id="RSKR_0000254100.1">
    <property type="protein sequence ID" value="RSKR_0000254100.1"/>
    <property type="gene ID" value="RSKR_0000254100"/>
</dbReference>
<proteinExistence type="predicted"/>
<organism evidence="1 2">
    <name type="scientific">Rhabditophanes sp. KR3021</name>
    <dbReference type="NCBI Taxonomy" id="114890"/>
    <lineage>
        <taxon>Eukaryota</taxon>
        <taxon>Metazoa</taxon>
        <taxon>Ecdysozoa</taxon>
        <taxon>Nematoda</taxon>
        <taxon>Chromadorea</taxon>
        <taxon>Rhabditida</taxon>
        <taxon>Tylenchina</taxon>
        <taxon>Panagrolaimomorpha</taxon>
        <taxon>Strongyloidoidea</taxon>
        <taxon>Alloionematidae</taxon>
        <taxon>Rhabditophanes</taxon>
    </lineage>
</organism>
<evidence type="ECO:0000313" key="2">
    <source>
        <dbReference type="WBParaSite" id="RSKR_0000254100.1"/>
    </source>
</evidence>